<evidence type="ECO:0000313" key="3">
    <source>
        <dbReference type="EMBL" id="OFW60502.1"/>
    </source>
</evidence>
<keyword evidence="1" id="KW-0413">Isomerase</keyword>
<dbReference type="Proteomes" id="UP000177876">
    <property type="component" value="Unassembled WGS sequence"/>
</dbReference>
<dbReference type="SUPFAM" id="SSF55331">
    <property type="entry name" value="Tautomerase/MIF"/>
    <property type="match status" value="1"/>
</dbReference>
<reference evidence="3 4" key="1">
    <citation type="journal article" date="2016" name="Nat. Commun.">
        <title>Thousands of microbial genomes shed light on interconnected biogeochemical processes in an aquifer system.</title>
        <authorList>
            <person name="Anantharaman K."/>
            <person name="Brown C.T."/>
            <person name="Hug L.A."/>
            <person name="Sharon I."/>
            <person name="Castelle C.J."/>
            <person name="Probst A.J."/>
            <person name="Thomas B.C."/>
            <person name="Singh A."/>
            <person name="Wilkins M.J."/>
            <person name="Karaoz U."/>
            <person name="Brodie E.L."/>
            <person name="Williams K.H."/>
            <person name="Hubbard S.S."/>
            <person name="Banfield J.F."/>
        </authorList>
    </citation>
    <scope>NUCLEOTIDE SEQUENCE [LARGE SCALE GENOMIC DNA]</scope>
</reference>
<proteinExistence type="predicted"/>
<dbReference type="STRING" id="1797197.A2Y75_06300"/>
<gene>
    <name evidence="3" type="ORF">A2Y75_06300</name>
</gene>
<evidence type="ECO:0000256" key="1">
    <source>
        <dbReference type="ARBA" id="ARBA00023235"/>
    </source>
</evidence>
<dbReference type="Pfam" id="PF01361">
    <property type="entry name" value="Tautomerase"/>
    <property type="match status" value="1"/>
</dbReference>
<evidence type="ECO:0000313" key="4">
    <source>
        <dbReference type="Proteomes" id="UP000177876"/>
    </source>
</evidence>
<protein>
    <recommendedName>
        <fullName evidence="2">4-oxalocrotonate tautomerase-like domain-containing protein</fullName>
    </recommendedName>
</protein>
<organism evidence="3 4">
    <name type="scientific">Candidatus Solincola sediminis</name>
    <dbReference type="NCBI Taxonomy" id="1797199"/>
    <lineage>
        <taxon>Bacteria</taxon>
        <taxon>Bacillati</taxon>
        <taxon>Actinomycetota</taxon>
        <taxon>Candidatus Geothermincolia</taxon>
        <taxon>Candidatus Geothermincolales</taxon>
        <taxon>Candidatus Geothermincolaceae</taxon>
        <taxon>Candidatus Solincola</taxon>
    </lineage>
</organism>
<dbReference type="Gene3D" id="3.30.429.10">
    <property type="entry name" value="Macrophage Migration Inhibitory Factor"/>
    <property type="match status" value="1"/>
</dbReference>
<dbReference type="EMBL" id="MELK01000002">
    <property type="protein sequence ID" value="OFW60502.1"/>
    <property type="molecule type" value="Genomic_DNA"/>
</dbReference>
<comment type="caution">
    <text evidence="3">The sequence shown here is derived from an EMBL/GenBank/DDBJ whole genome shotgun (WGS) entry which is preliminary data.</text>
</comment>
<accession>A0A1F2WUC8</accession>
<evidence type="ECO:0000259" key="2">
    <source>
        <dbReference type="Pfam" id="PF01361"/>
    </source>
</evidence>
<dbReference type="InterPro" id="IPR014347">
    <property type="entry name" value="Tautomerase/MIF_sf"/>
</dbReference>
<sequence>MPTATVEGPPIKDLERKRMLTREITDAMERAYGIPREAYVVVVKENEPENVCVGGQLLCDRVSGSGRTPEA</sequence>
<dbReference type="AlphaFoldDB" id="A0A1F2WUC8"/>
<feature type="domain" description="4-oxalocrotonate tautomerase-like" evidence="2">
    <location>
        <begin position="2"/>
        <end position="59"/>
    </location>
</feature>
<name>A0A1F2WUC8_9ACTN</name>
<dbReference type="GO" id="GO:0016853">
    <property type="term" value="F:isomerase activity"/>
    <property type="evidence" value="ECO:0007669"/>
    <property type="project" value="UniProtKB-KW"/>
</dbReference>
<dbReference type="InterPro" id="IPR004370">
    <property type="entry name" value="4-OT-like_dom"/>
</dbReference>
<dbReference type="NCBIfam" id="NF041920">
    <property type="entry name" value="DmpI"/>
    <property type="match status" value="1"/>
</dbReference>